<keyword evidence="2 6" id="KW-0698">rRNA processing</keyword>
<organism evidence="7 8">
    <name type="scientific">Candidatus Nitrobium versatile</name>
    <dbReference type="NCBI Taxonomy" id="2884831"/>
    <lineage>
        <taxon>Bacteria</taxon>
        <taxon>Pseudomonadati</taxon>
        <taxon>Nitrospirota</taxon>
        <taxon>Nitrospiria</taxon>
        <taxon>Nitrospirales</taxon>
        <taxon>Nitrospiraceae</taxon>
        <taxon>Candidatus Nitrobium</taxon>
    </lineage>
</organism>
<evidence type="ECO:0000256" key="1">
    <source>
        <dbReference type="ARBA" id="ARBA00022490"/>
    </source>
</evidence>
<evidence type="ECO:0000256" key="4">
    <source>
        <dbReference type="ARBA" id="ARBA00022679"/>
    </source>
</evidence>
<evidence type="ECO:0000256" key="5">
    <source>
        <dbReference type="ARBA" id="ARBA00022691"/>
    </source>
</evidence>
<evidence type="ECO:0000313" key="7">
    <source>
        <dbReference type="EMBL" id="MBZ0156875.1"/>
    </source>
</evidence>
<comment type="caution">
    <text evidence="7">The sequence shown here is derived from an EMBL/GenBank/DDBJ whole genome shotgun (WGS) entry which is preliminary data.</text>
</comment>
<dbReference type="Proteomes" id="UP000705867">
    <property type="component" value="Unassembled WGS sequence"/>
</dbReference>
<feature type="binding site" evidence="6">
    <location>
        <begin position="105"/>
        <end position="107"/>
    </location>
    <ligand>
        <name>S-adenosyl-L-methionine</name>
        <dbReference type="ChEBI" id="CHEBI:59789"/>
    </ligand>
</feature>
<dbReference type="InterPro" id="IPR003682">
    <property type="entry name" value="rRNA_ssu_MeTfrase_G"/>
</dbReference>
<dbReference type="PANTHER" id="PTHR31760">
    <property type="entry name" value="S-ADENOSYL-L-METHIONINE-DEPENDENT METHYLTRANSFERASES SUPERFAMILY PROTEIN"/>
    <property type="match status" value="1"/>
</dbReference>
<comment type="similarity">
    <text evidence="6">Belongs to the methyltransferase superfamily. RNA methyltransferase RsmG family.</text>
</comment>
<name>A0A953JD37_9BACT</name>
<evidence type="ECO:0000256" key="3">
    <source>
        <dbReference type="ARBA" id="ARBA00022603"/>
    </source>
</evidence>
<comment type="function">
    <text evidence="6">Specifically methylates the N7 position of a guanine in 16S rRNA.</text>
</comment>
<dbReference type="AlphaFoldDB" id="A0A953JD37"/>
<comment type="subcellular location">
    <subcellularLocation>
        <location evidence="6">Cytoplasm</location>
    </subcellularLocation>
</comment>
<dbReference type="GO" id="GO:0070043">
    <property type="term" value="F:rRNA (guanine-N7-)-methyltransferase activity"/>
    <property type="evidence" value="ECO:0007669"/>
    <property type="project" value="UniProtKB-UniRule"/>
</dbReference>
<feature type="binding site" evidence="6">
    <location>
        <position position="87"/>
    </location>
    <ligand>
        <name>S-adenosyl-L-methionine</name>
        <dbReference type="ChEBI" id="CHEBI:59789"/>
    </ligand>
</feature>
<protein>
    <recommendedName>
        <fullName evidence="6">Ribosomal RNA small subunit methyltransferase G</fullName>
        <ecNumber evidence="6">2.1.1.-</ecNumber>
    </recommendedName>
    <alternativeName>
        <fullName evidence="6">16S rRNA 7-methylguanosine methyltransferase</fullName>
        <shortName evidence="6">16S rRNA m7G methyltransferase</shortName>
    </alternativeName>
</protein>
<accession>A0A953JD37</accession>
<evidence type="ECO:0000256" key="2">
    <source>
        <dbReference type="ARBA" id="ARBA00022552"/>
    </source>
</evidence>
<gene>
    <name evidence="6 7" type="primary">rsmG</name>
    <name evidence="7" type="ORF">K8I29_11790</name>
</gene>
<reference evidence="7" key="1">
    <citation type="journal article" date="2021" name="bioRxiv">
        <title>Unraveling nitrogen, sulfur and carbon metabolic pathways and microbial community transcriptional responses to substrate deprivation and toxicity stresses in a bioreactor mimicking anoxic brackish coastal sediment conditions.</title>
        <authorList>
            <person name="Martins P.D."/>
            <person name="Echeveste M.J."/>
            <person name="Arshad A."/>
            <person name="Kurth J."/>
            <person name="Ouboter H."/>
            <person name="Jetten M.S.M."/>
            <person name="Welte C.U."/>
        </authorList>
    </citation>
    <scope>NUCLEOTIDE SEQUENCE</scope>
    <source>
        <strain evidence="7">MAG_39</strain>
    </source>
</reference>
<dbReference type="EMBL" id="JAIOIV010000094">
    <property type="protein sequence ID" value="MBZ0156875.1"/>
    <property type="molecule type" value="Genomic_DNA"/>
</dbReference>
<dbReference type="SUPFAM" id="SSF53335">
    <property type="entry name" value="S-adenosyl-L-methionine-dependent methyltransferases"/>
    <property type="match status" value="1"/>
</dbReference>
<feature type="binding site" evidence="6">
    <location>
        <position position="147"/>
    </location>
    <ligand>
        <name>S-adenosyl-L-methionine</name>
        <dbReference type="ChEBI" id="CHEBI:59789"/>
    </ligand>
</feature>
<dbReference type="Gene3D" id="3.40.50.150">
    <property type="entry name" value="Vaccinia Virus protein VP39"/>
    <property type="match status" value="1"/>
</dbReference>
<dbReference type="EC" id="2.1.1.-" evidence="6"/>
<dbReference type="NCBIfam" id="TIGR00138">
    <property type="entry name" value="rsmG_gidB"/>
    <property type="match status" value="1"/>
</dbReference>
<keyword evidence="3 6" id="KW-0489">Methyltransferase</keyword>
<sequence length="215" mass="23966">METIRKLLTEGVRTMGPELGIDPGDSFVSLFATYLQELKKWNRAYNLTSLKSDKDIVIKHFLDSLLYLVFIPERGRSLADVGSGAGFPGVPLALARPELNVALIEPSRKKVAFLNHIKRALSLDNVEVLGARVEEIRDRRFDIVVTRALFGIGDFIDEAGHIVKEDGFFVLSKGPKLSEELKALPPSARYEIRTVPLPLTSLERHLVKIFPCPSS</sequence>
<keyword evidence="1 6" id="KW-0963">Cytoplasm</keyword>
<evidence type="ECO:0000256" key="6">
    <source>
        <dbReference type="HAMAP-Rule" id="MF_00074"/>
    </source>
</evidence>
<dbReference type="Pfam" id="PF02527">
    <property type="entry name" value="GidB"/>
    <property type="match status" value="1"/>
</dbReference>
<dbReference type="PANTHER" id="PTHR31760:SF0">
    <property type="entry name" value="S-ADENOSYL-L-METHIONINE-DEPENDENT METHYLTRANSFERASES SUPERFAMILY PROTEIN"/>
    <property type="match status" value="1"/>
</dbReference>
<feature type="binding site" evidence="6">
    <location>
        <begin position="133"/>
        <end position="134"/>
    </location>
    <ligand>
        <name>S-adenosyl-L-methionine</name>
        <dbReference type="ChEBI" id="CHEBI:59789"/>
    </ligand>
</feature>
<dbReference type="InterPro" id="IPR029063">
    <property type="entry name" value="SAM-dependent_MTases_sf"/>
</dbReference>
<keyword evidence="5 6" id="KW-0949">S-adenosyl-L-methionine</keyword>
<dbReference type="GO" id="GO:0005829">
    <property type="term" value="C:cytosol"/>
    <property type="evidence" value="ECO:0007669"/>
    <property type="project" value="TreeGrafter"/>
</dbReference>
<feature type="binding site" evidence="6">
    <location>
        <position position="82"/>
    </location>
    <ligand>
        <name>S-adenosyl-L-methionine</name>
        <dbReference type="ChEBI" id="CHEBI:59789"/>
    </ligand>
</feature>
<dbReference type="HAMAP" id="MF_00074">
    <property type="entry name" value="16SrRNA_methyltr_G"/>
    <property type="match status" value="1"/>
</dbReference>
<proteinExistence type="inferred from homology"/>
<evidence type="ECO:0000313" key="8">
    <source>
        <dbReference type="Proteomes" id="UP000705867"/>
    </source>
</evidence>
<dbReference type="PIRSF" id="PIRSF003078">
    <property type="entry name" value="GidB"/>
    <property type="match status" value="1"/>
</dbReference>
<dbReference type="CDD" id="cd02440">
    <property type="entry name" value="AdoMet_MTases"/>
    <property type="match status" value="1"/>
</dbReference>
<keyword evidence="4 6" id="KW-0808">Transferase</keyword>
<reference evidence="7" key="2">
    <citation type="submission" date="2021-08" db="EMBL/GenBank/DDBJ databases">
        <authorList>
            <person name="Dalcin Martins P."/>
        </authorList>
    </citation>
    <scope>NUCLEOTIDE SEQUENCE</scope>
    <source>
        <strain evidence="7">MAG_39</strain>
    </source>
</reference>